<keyword evidence="1" id="KW-1133">Transmembrane helix</keyword>
<dbReference type="CDD" id="cd01949">
    <property type="entry name" value="GGDEF"/>
    <property type="match status" value="1"/>
</dbReference>
<dbReference type="NCBIfam" id="TIGR00254">
    <property type="entry name" value="GGDEF"/>
    <property type="match status" value="1"/>
</dbReference>
<dbReference type="CDD" id="cd01948">
    <property type="entry name" value="EAL"/>
    <property type="match status" value="1"/>
</dbReference>
<dbReference type="InterPro" id="IPR052155">
    <property type="entry name" value="Biofilm_reg_signaling"/>
</dbReference>
<dbReference type="InterPro" id="IPR000014">
    <property type="entry name" value="PAS"/>
</dbReference>
<dbReference type="EMBL" id="JASWER010000003">
    <property type="protein sequence ID" value="MDL5376327.1"/>
    <property type="molecule type" value="Genomic_DNA"/>
</dbReference>
<dbReference type="Pfam" id="PF00990">
    <property type="entry name" value="GGDEF"/>
    <property type="match status" value="1"/>
</dbReference>
<feature type="domain" description="GGDEF" evidence="4">
    <location>
        <begin position="376"/>
        <end position="545"/>
    </location>
</feature>
<feature type="transmembrane region" description="Helical" evidence="1">
    <location>
        <begin position="20"/>
        <end position="39"/>
    </location>
</feature>
<evidence type="ECO:0000259" key="4">
    <source>
        <dbReference type="SMART" id="SM00267"/>
    </source>
</evidence>
<dbReference type="InterPro" id="IPR035919">
    <property type="entry name" value="EAL_sf"/>
</dbReference>
<feature type="transmembrane region" description="Helical" evidence="1">
    <location>
        <begin position="225"/>
        <end position="245"/>
    </location>
</feature>
<dbReference type="Pfam" id="PF03707">
    <property type="entry name" value="MHYT"/>
    <property type="match status" value="3"/>
</dbReference>
<dbReference type="InterPro" id="IPR035965">
    <property type="entry name" value="PAS-like_dom_sf"/>
</dbReference>
<dbReference type="Gene3D" id="3.30.70.270">
    <property type="match status" value="1"/>
</dbReference>
<evidence type="ECO:0000256" key="1">
    <source>
        <dbReference type="SAM" id="Phobius"/>
    </source>
</evidence>
<proteinExistence type="predicted"/>
<dbReference type="NCBIfam" id="TIGR00229">
    <property type="entry name" value="sensory_box"/>
    <property type="match status" value="1"/>
</dbReference>
<evidence type="ECO:0000259" key="2">
    <source>
        <dbReference type="SMART" id="SM00052"/>
    </source>
</evidence>
<dbReference type="SMART" id="SM00267">
    <property type="entry name" value="GGDEF"/>
    <property type="match status" value="1"/>
</dbReference>
<reference evidence="5 6" key="1">
    <citation type="submission" date="2023-06" db="EMBL/GenBank/DDBJ databases">
        <title>Influencing factors and mechanism of Cr(VI) reduction by facultative anaerobic Exiguobacterium sp. PY14.</title>
        <authorList>
            <person name="Zou L."/>
        </authorList>
    </citation>
    <scope>NUCLEOTIDE SEQUENCE [LARGE SCALE GENOMIC DNA]</scope>
    <source>
        <strain evidence="5 6">PY14</strain>
    </source>
</reference>
<keyword evidence="1" id="KW-0472">Membrane</keyword>
<keyword evidence="1" id="KW-0812">Transmembrane</keyword>
<sequence>MKKGLVPIEHHLHSTYSLPLVFLSIAVAVFSAFVSLDISSRLKYAERVSRLRWVSAGALSLGLGIWAMHFIGMLAFHLEADVSYHIAIVIASIIPAIVSSGFAFYIVSRQTARPRDLVISAVFISIGIVSMHYVGMEAMQMNAVLTYDPFMWVLSAVVAFVASLVGLYLLFSLRDVPRFHWRRLVCSLLIGLAVSGMHYIGMGAAEFTPLATPQPLTGFSMDSTLLALWIGGSVTTLFVLMLISLRNEKQLERQSIELETKFQSVIESANDAIIVADDKRRIVQWNHGAERLFGYAAIEVLGESITLIMPERFKVAHEQGMKRYRQTREANVIGRTVELVGLRKDGTEFPFEMSLGTWETEKGLFFSSIIRDISERKQIEEQINDLVYLDTLTGLPNRRLFNDRLDALLAQGSESTFSLFYIDLDNFKVINDRFGHSSGDVFLRQVTDRLLTMINKSDTLARLGGDEFVILSPNTGSNLAAHRAQQITNALNQPFLLEGEDVFTSLSIGISLYPSDGRTADDLLKNADIAMYRAKEDGKNGFQFFTTEMNESVARKSQLAMALRKGIGRGEFTIHYQPQVHLETEVLIGVEALVRWTHPELGMISPAEFIPIAEETGSIHRLGEYVLNEACRQNKAWQDAGVEPFRVAVNISALQFAQKDLPDIVSQALEASGLAPEYLELELTETVIQSAQSAIETMEELVALGVHLSIDDFGTGYSSLSYLKLFPIDTLKIDQHFTKNIETDTKDAALVKTIIRMAHELGLNVIAEGVETKAQVAFLKAEDCNQAQGYYYNKPMPAEELDSFLYPYKKSV</sequence>
<feature type="transmembrane region" description="Helical" evidence="1">
    <location>
        <begin position="82"/>
        <end position="105"/>
    </location>
</feature>
<dbReference type="InterPro" id="IPR043128">
    <property type="entry name" value="Rev_trsase/Diguanyl_cyclase"/>
</dbReference>
<accession>A0ABT7MMA7</accession>
<keyword evidence="6" id="KW-1185">Reference proteome</keyword>
<feature type="transmembrane region" description="Helical" evidence="1">
    <location>
        <begin position="51"/>
        <end position="76"/>
    </location>
</feature>
<evidence type="ECO:0000313" key="6">
    <source>
        <dbReference type="Proteomes" id="UP001230807"/>
    </source>
</evidence>
<feature type="transmembrane region" description="Helical" evidence="1">
    <location>
        <begin position="117"/>
        <end position="135"/>
    </location>
</feature>
<gene>
    <name evidence="5" type="ORF">QR695_04835</name>
</gene>
<feature type="domain" description="EAL" evidence="2">
    <location>
        <begin position="555"/>
        <end position="800"/>
    </location>
</feature>
<feature type="transmembrane region" description="Helical" evidence="1">
    <location>
        <begin position="183"/>
        <end position="205"/>
    </location>
</feature>
<dbReference type="PANTHER" id="PTHR44757:SF2">
    <property type="entry name" value="BIOFILM ARCHITECTURE MAINTENANCE PROTEIN MBAA"/>
    <property type="match status" value="1"/>
</dbReference>
<dbReference type="InterPro" id="IPR005330">
    <property type="entry name" value="MHYT_dom"/>
</dbReference>
<feature type="transmembrane region" description="Helical" evidence="1">
    <location>
        <begin position="150"/>
        <end position="171"/>
    </location>
</feature>
<dbReference type="Pfam" id="PF13426">
    <property type="entry name" value="PAS_9"/>
    <property type="match status" value="1"/>
</dbReference>
<dbReference type="SMART" id="SM00052">
    <property type="entry name" value="EAL"/>
    <property type="match status" value="1"/>
</dbReference>
<evidence type="ECO:0000259" key="3">
    <source>
        <dbReference type="SMART" id="SM00091"/>
    </source>
</evidence>
<name>A0ABT7MMA7_9BACL</name>
<dbReference type="SUPFAM" id="SSF55785">
    <property type="entry name" value="PYP-like sensor domain (PAS domain)"/>
    <property type="match status" value="1"/>
</dbReference>
<dbReference type="CDD" id="cd00130">
    <property type="entry name" value="PAS"/>
    <property type="match status" value="1"/>
</dbReference>
<dbReference type="Proteomes" id="UP001230807">
    <property type="component" value="Unassembled WGS sequence"/>
</dbReference>
<dbReference type="SMART" id="SM00091">
    <property type="entry name" value="PAS"/>
    <property type="match status" value="1"/>
</dbReference>
<organism evidence="5 6">
    <name type="scientific">Exiguobacterium mexicanum</name>
    <dbReference type="NCBI Taxonomy" id="340146"/>
    <lineage>
        <taxon>Bacteria</taxon>
        <taxon>Bacillati</taxon>
        <taxon>Bacillota</taxon>
        <taxon>Bacilli</taxon>
        <taxon>Bacillales</taxon>
        <taxon>Bacillales Family XII. Incertae Sedis</taxon>
        <taxon>Exiguobacterium</taxon>
    </lineage>
</organism>
<dbReference type="RefSeq" id="WP_286038221.1">
    <property type="nucleotide sequence ID" value="NZ_JASWER010000003.1"/>
</dbReference>
<dbReference type="InterPro" id="IPR029787">
    <property type="entry name" value="Nucleotide_cyclase"/>
</dbReference>
<protein>
    <submittedName>
        <fullName evidence="5">EAL domain-containing protein</fullName>
    </submittedName>
</protein>
<dbReference type="Pfam" id="PF00563">
    <property type="entry name" value="EAL"/>
    <property type="match status" value="1"/>
</dbReference>
<dbReference type="Gene3D" id="3.20.20.450">
    <property type="entry name" value="EAL domain"/>
    <property type="match status" value="1"/>
</dbReference>
<dbReference type="InterPro" id="IPR000160">
    <property type="entry name" value="GGDEF_dom"/>
</dbReference>
<dbReference type="PANTHER" id="PTHR44757">
    <property type="entry name" value="DIGUANYLATE CYCLASE DGCP"/>
    <property type="match status" value="1"/>
</dbReference>
<dbReference type="SUPFAM" id="SSF141868">
    <property type="entry name" value="EAL domain-like"/>
    <property type="match status" value="1"/>
</dbReference>
<evidence type="ECO:0000313" key="5">
    <source>
        <dbReference type="EMBL" id="MDL5376327.1"/>
    </source>
</evidence>
<dbReference type="Gene3D" id="3.30.450.20">
    <property type="entry name" value="PAS domain"/>
    <property type="match status" value="1"/>
</dbReference>
<dbReference type="InterPro" id="IPR001633">
    <property type="entry name" value="EAL_dom"/>
</dbReference>
<dbReference type="SUPFAM" id="SSF55073">
    <property type="entry name" value="Nucleotide cyclase"/>
    <property type="match status" value="1"/>
</dbReference>
<comment type="caution">
    <text evidence="5">The sequence shown here is derived from an EMBL/GenBank/DDBJ whole genome shotgun (WGS) entry which is preliminary data.</text>
</comment>
<feature type="domain" description="PAS" evidence="3">
    <location>
        <begin position="260"/>
        <end position="326"/>
    </location>
</feature>